<dbReference type="EMBL" id="DXIE01000057">
    <property type="protein sequence ID" value="HIV63097.1"/>
    <property type="molecule type" value="Genomic_DNA"/>
</dbReference>
<organism evidence="5 6">
    <name type="scientific">Candidatus Butyricicoccus avistercoris</name>
    <dbReference type="NCBI Taxonomy" id="2838518"/>
    <lineage>
        <taxon>Bacteria</taxon>
        <taxon>Bacillati</taxon>
        <taxon>Bacillota</taxon>
        <taxon>Clostridia</taxon>
        <taxon>Eubacteriales</taxon>
        <taxon>Butyricicoccaceae</taxon>
        <taxon>Butyricicoccus</taxon>
    </lineage>
</organism>
<dbReference type="InterPro" id="IPR051448">
    <property type="entry name" value="CdaR-like_regulators"/>
</dbReference>
<dbReference type="PANTHER" id="PTHR33744:SF1">
    <property type="entry name" value="DNA-BINDING TRANSCRIPTIONAL ACTIVATOR ADER"/>
    <property type="match status" value="1"/>
</dbReference>
<feature type="domain" description="Purine catabolism PurC-like" evidence="2">
    <location>
        <begin position="7"/>
        <end position="128"/>
    </location>
</feature>
<evidence type="ECO:0000256" key="1">
    <source>
        <dbReference type="ARBA" id="ARBA00006754"/>
    </source>
</evidence>
<feature type="domain" description="PucR C-terminal helix-turn-helix" evidence="3">
    <location>
        <begin position="471"/>
        <end position="528"/>
    </location>
</feature>
<evidence type="ECO:0000313" key="6">
    <source>
        <dbReference type="Proteomes" id="UP000886808"/>
    </source>
</evidence>
<comment type="caution">
    <text evidence="5">The sequence shown here is derived from an EMBL/GenBank/DDBJ whole genome shotgun (WGS) entry which is preliminary data.</text>
</comment>
<evidence type="ECO:0000259" key="3">
    <source>
        <dbReference type="Pfam" id="PF13556"/>
    </source>
</evidence>
<dbReference type="Pfam" id="PF13556">
    <property type="entry name" value="HTH_30"/>
    <property type="match status" value="1"/>
</dbReference>
<dbReference type="InterPro" id="IPR012914">
    <property type="entry name" value="PucR_dom"/>
</dbReference>
<dbReference type="Gene3D" id="1.10.10.2840">
    <property type="entry name" value="PucR C-terminal helix-turn-helix domain"/>
    <property type="match status" value="1"/>
</dbReference>
<protein>
    <submittedName>
        <fullName evidence="5">PucR family transcriptional regulator ligand-binding domain-containing protein</fullName>
    </submittedName>
</protein>
<accession>A0A9D1PL49</accession>
<comment type="similarity">
    <text evidence="1">Belongs to the CdaR family.</text>
</comment>
<dbReference type="AlphaFoldDB" id="A0A9D1PL49"/>
<evidence type="ECO:0000259" key="2">
    <source>
        <dbReference type="Pfam" id="PF07905"/>
    </source>
</evidence>
<dbReference type="InterPro" id="IPR025736">
    <property type="entry name" value="PucR_C-HTH_dom"/>
</dbReference>
<evidence type="ECO:0000259" key="4">
    <source>
        <dbReference type="Pfam" id="PF17853"/>
    </source>
</evidence>
<sequence>MSFTIKDLLESKEFSDMKLIAGQNHKKNEITGVTIIEAPDIMHFIKGGELLLTGLYAFKSCSISEFQSYLQEIKTISGIIIKKGRIVKDAETKIKMLEEYANEHGLPLIEVPFEVSFQKIMSFVMEHIFNEEVTRLKYFKTTHDNFTALTLSSNQRQHPIKDILDMLNKLIRNSVALYDRNFTCYAAANDEFCEFNLSKNAKPYDTGMLTKYKYLKQNNQYIIELNLTNKMYLVITETVSKFDLLDCIAIENAIIALQYEFTRKHAIAELEKKYQNDIFNNLLNGKIISYTELRRNIELLNMDLNGFYRVLVLGIEYQGRKNINQTLYNMTNVENAILQHSPDVKIYRDMDKIVVIQPTKHEQTQLECKQDINKLKQFIEQENSKILIKIGVGKMVHGITHLKDSYREAQDALSFIHIMDGFSDNSDILLFSELGIFKLLCQETNPNVLIEYVPESLQKLYNYKKSQQKELITTLKTYLNYNQNLSKTAQSLYVHYKTVAYRIDKISEITGMDFNNPNEMLEVRIGLIIYQILEKYNNK</sequence>
<feature type="domain" description="CdaR GGDEF-like" evidence="4">
    <location>
        <begin position="292"/>
        <end position="414"/>
    </location>
</feature>
<dbReference type="Pfam" id="PF17853">
    <property type="entry name" value="GGDEF_2"/>
    <property type="match status" value="1"/>
</dbReference>
<reference evidence="5" key="2">
    <citation type="submission" date="2021-04" db="EMBL/GenBank/DDBJ databases">
        <authorList>
            <person name="Gilroy R."/>
        </authorList>
    </citation>
    <scope>NUCLEOTIDE SEQUENCE</scope>
    <source>
        <strain evidence="5">CHK193-4272</strain>
    </source>
</reference>
<dbReference type="InterPro" id="IPR042070">
    <property type="entry name" value="PucR_C-HTH_sf"/>
</dbReference>
<reference evidence="5" key="1">
    <citation type="journal article" date="2021" name="PeerJ">
        <title>Extensive microbial diversity within the chicken gut microbiome revealed by metagenomics and culture.</title>
        <authorList>
            <person name="Gilroy R."/>
            <person name="Ravi A."/>
            <person name="Getino M."/>
            <person name="Pursley I."/>
            <person name="Horton D.L."/>
            <person name="Alikhan N.F."/>
            <person name="Baker D."/>
            <person name="Gharbi K."/>
            <person name="Hall N."/>
            <person name="Watson M."/>
            <person name="Adriaenssens E.M."/>
            <person name="Foster-Nyarko E."/>
            <person name="Jarju S."/>
            <person name="Secka A."/>
            <person name="Antonio M."/>
            <person name="Oren A."/>
            <person name="Chaudhuri R.R."/>
            <person name="La Ragione R."/>
            <person name="Hildebrand F."/>
            <person name="Pallen M.J."/>
        </authorList>
    </citation>
    <scope>NUCLEOTIDE SEQUENCE</scope>
    <source>
        <strain evidence="5">CHK193-4272</strain>
    </source>
</reference>
<dbReference type="InterPro" id="IPR041522">
    <property type="entry name" value="CdaR_GGDEF"/>
</dbReference>
<name>A0A9D1PL49_9FIRM</name>
<proteinExistence type="inferred from homology"/>
<evidence type="ECO:0000313" key="5">
    <source>
        <dbReference type="EMBL" id="HIV63097.1"/>
    </source>
</evidence>
<gene>
    <name evidence="5" type="ORF">H9746_09730</name>
</gene>
<dbReference type="Proteomes" id="UP000886808">
    <property type="component" value="Unassembled WGS sequence"/>
</dbReference>
<dbReference type="Pfam" id="PF07905">
    <property type="entry name" value="PucR"/>
    <property type="match status" value="1"/>
</dbReference>
<dbReference type="PANTHER" id="PTHR33744">
    <property type="entry name" value="CARBOHYDRATE DIACID REGULATOR"/>
    <property type="match status" value="1"/>
</dbReference>